<feature type="transmembrane region" description="Helical" evidence="7">
    <location>
        <begin position="271"/>
        <end position="294"/>
    </location>
</feature>
<evidence type="ECO:0000256" key="2">
    <source>
        <dbReference type="ARBA" id="ARBA00007400"/>
    </source>
</evidence>
<feature type="transmembrane region" description="Helical" evidence="7">
    <location>
        <begin position="300"/>
        <end position="319"/>
    </location>
</feature>
<evidence type="ECO:0000256" key="3">
    <source>
        <dbReference type="ARBA" id="ARBA00022475"/>
    </source>
</evidence>
<dbReference type="Pfam" id="PF01757">
    <property type="entry name" value="Acyl_transf_3"/>
    <property type="match status" value="1"/>
</dbReference>
<feature type="transmembrane region" description="Helical" evidence="7">
    <location>
        <begin position="41"/>
        <end position="62"/>
    </location>
</feature>
<evidence type="ECO:0000313" key="9">
    <source>
        <dbReference type="EMBL" id="MFC0201794.1"/>
    </source>
</evidence>
<sequence length="332" mass="36998">MSPVTNRYPSIDYLRVILACCVVFAHTVLMTGYEFRWMTEIGYGLLRLVVPTFALLSGFGLYHTATRNRLSGWLRGLVILYATWVIIYAPLWLRLVESGAEVLHQVLNGPMHLWYVACLVQIVAIIWLVRQTVPVRHQGTALAAAAVLAAIVATLAQYNDRYAFVGPWFALRRANVLYLLPFVVEGFLLAHWVARRGRAALPKALPLWGLVAVLLVLRLVEVRWLMDAGAVPLKDPPEFPVMLYLVPVLIVMAVMRMDVPATRLNLSSASVLIYLMHIGIIFAFITIGITHMWLVLATAIVVPFLSAMALPHVPIVSGINRKLSRTSSAPRS</sequence>
<feature type="transmembrane region" description="Helical" evidence="7">
    <location>
        <begin position="178"/>
        <end position="194"/>
    </location>
</feature>
<dbReference type="PANTHER" id="PTHR40074">
    <property type="entry name" value="O-ACETYLTRANSFERASE WECH"/>
    <property type="match status" value="1"/>
</dbReference>
<evidence type="ECO:0000256" key="5">
    <source>
        <dbReference type="ARBA" id="ARBA00022989"/>
    </source>
</evidence>
<gene>
    <name evidence="9" type="ORF">ACFFIZ_16130</name>
</gene>
<evidence type="ECO:0000256" key="4">
    <source>
        <dbReference type="ARBA" id="ARBA00022692"/>
    </source>
</evidence>
<keyword evidence="5 7" id="KW-1133">Transmembrane helix</keyword>
<feature type="transmembrane region" description="Helical" evidence="7">
    <location>
        <begin position="12"/>
        <end position="29"/>
    </location>
</feature>
<evidence type="ECO:0000256" key="1">
    <source>
        <dbReference type="ARBA" id="ARBA00004651"/>
    </source>
</evidence>
<comment type="subcellular location">
    <subcellularLocation>
        <location evidence="1">Cell membrane</location>
        <topology evidence="1">Multi-pass membrane protein</topology>
    </subcellularLocation>
</comment>
<name>A0ABV6CM11_9RHOB</name>
<keyword evidence="9" id="KW-0808">Transferase</keyword>
<accession>A0ABV6CM11</accession>
<keyword evidence="4 7" id="KW-0812">Transmembrane</keyword>
<protein>
    <submittedName>
        <fullName evidence="9">Acyltransferase family protein</fullName>
    </submittedName>
</protein>
<comment type="caution">
    <text evidence="9">The sequence shown here is derived from an EMBL/GenBank/DDBJ whole genome shotgun (WGS) entry which is preliminary data.</text>
</comment>
<dbReference type="RefSeq" id="WP_265505693.1">
    <property type="nucleotide sequence ID" value="NZ_JAOTBE010000004.1"/>
</dbReference>
<reference evidence="9 10" key="1">
    <citation type="submission" date="2024-09" db="EMBL/GenBank/DDBJ databases">
        <authorList>
            <person name="Sun Q."/>
            <person name="Mori K."/>
        </authorList>
    </citation>
    <scope>NUCLEOTIDE SEQUENCE [LARGE SCALE GENOMIC DNA]</scope>
    <source>
        <strain evidence="9 10">CCM 7904</strain>
    </source>
</reference>
<evidence type="ECO:0000259" key="8">
    <source>
        <dbReference type="Pfam" id="PF01757"/>
    </source>
</evidence>
<keyword evidence="9" id="KW-0012">Acyltransferase</keyword>
<organism evidence="9 10">
    <name type="scientific">Paracoccus rhizosphaerae</name>
    <dbReference type="NCBI Taxonomy" id="1133347"/>
    <lineage>
        <taxon>Bacteria</taxon>
        <taxon>Pseudomonadati</taxon>
        <taxon>Pseudomonadota</taxon>
        <taxon>Alphaproteobacteria</taxon>
        <taxon>Rhodobacterales</taxon>
        <taxon>Paracoccaceae</taxon>
        <taxon>Paracoccus</taxon>
    </lineage>
</organism>
<feature type="transmembrane region" description="Helical" evidence="7">
    <location>
        <begin position="74"/>
        <end position="93"/>
    </location>
</feature>
<keyword evidence="6 7" id="KW-0472">Membrane</keyword>
<dbReference type="GO" id="GO:0016746">
    <property type="term" value="F:acyltransferase activity"/>
    <property type="evidence" value="ECO:0007669"/>
    <property type="project" value="UniProtKB-KW"/>
</dbReference>
<evidence type="ECO:0000313" key="10">
    <source>
        <dbReference type="Proteomes" id="UP001589795"/>
    </source>
</evidence>
<dbReference type="InterPro" id="IPR002656">
    <property type="entry name" value="Acyl_transf_3_dom"/>
</dbReference>
<feature type="domain" description="Acyltransferase 3" evidence="8">
    <location>
        <begin position="9"/>
        <end position="308"/>
    </location>
</feature>
<feature type="transmembrane region" description="Helical" evidence="7">
    <location>
        <begin position="113"/>
        <end position="129"/>
    </location>
</feature>
<keyword evidence="3" id="KW-1003">Cell membrane</keyword>
<feature type="transmembrane region" description="Helical" evidence="7">
    <location>
        <begin position="241"/>
        <end position="259"/>
    </location>
</feature>
<proteinExistence type="inferred from homology"/>
<evidence type="ECO:0000256" key="6">
    <source>
        <dbReference type="ARBA" id="ARBA00023136"/>
    </source>
</evidence>
<feature type="transmembrane region" description="Helical" evidence="7">
    <location>
        <begin position="141"/>
        <end position="158"/>
    </location>
</feature>
<keyword evidence="10" id="KW-1185">Reference proteome</keyword>
<comment type="similarity">
    <text evidence="2">Belongs to the acyltransferase 3 family.</text>
</comment>
<feature type="transmembrane region" description="Helical" evidence="7">
    <location>
        <begin position="206"/>
        <end position="226"/>
    </location>
</feature>
<evidence type="ECO:0000256" key="7">
    <source>
        <dbReference type="SAM" id="Phobius"/>
    </source>
</evidence>
<dbReference type="Proteomes" id="UP001589795">
    <property type="component" value="Unassembled WGS sequence"/>
</dbReference>
<dbReference type="PANTHER" id="PTHR40074:SF2">
    <property type="entry name" value="O-ACETYLTRANSFERASE WECH"/>
    <property type="match status" value="1"/>
</dbReference>
<dbReference type="EMBL" id="JBHLWQ010000146">
    <property type="protein sequence ID" value="MFC0201794.1"/>
    <property type="molecule type" value="Genomic_DNA"/>
</dbReference>